<keyword evidence="2" id="KW-1185">Reference proteome</keyword>
<accession>A0ABQ8S273</accession>
<evidence type="ECO:0000313" key="1">
    <source>
        <dbReference type="EMBL" id="KAJ4428096.1"/>
    </source>
</evidence>
<comment type="caution">
    <text evidence="1">The sequence shown here is derived from an EMBL/GenBank/DDBJ whole genome shotgun (WGS) entry which is preliminary data.</text>
</comment>
<dbReference type="EMBL" id="JAJSOF020000037">
    <property type="protein sequence ID" value="KAJ4428096.1"/>
    <property type="molecule type" value="Genomic_DNA"/>
</dbReference>
<reference evidence="1 2" key="1">
    <citation type="journal article" date="2022" name="Allergy">
        <title>Genome assembly and annotation of Periplaneta americana reveal a comprehensive cockroach allergen profile.</title>
        <authorList>
            <person name="Wang L."/>
            <person name="Xiong Q."/>
            <person name="Saelim N."/>
            <person name="Wang L."/>
            <person name="Nong W."/>
            <person name="Wan A.T."/>
            <person name="Shi M."/>
            <person name="Liu X."/>
            <person name="Cao Q."/>
            <person name="Hui J.H.L."/>
            <person name="Sookrung N."/>
            <person name="Leung T.F."/>
            <person name="Tungtrongchitr A."/>
            <person name="Tsui S.K.W."/>
        </authorList>
    </citation>
    <scope>NUCLEOTIDE SEQUENCE [LARGE SCALE GENOMIC DNA]</scope>
    <source>
        <strain evidence="1">PWHHKU_190912</strain>
    </source>
</reference>
<proteinExistence type="predicted"/>
<gene>
    <name evidence="1" type="ORF">ANN_24110</name>
</gene>
<evidence type="ECO:0000313" key="2">
    <source>
        <dbReference type="Proteomes" id="UP001148838"/>
    </source>
</evidence>
<protein>
    <submittedName>
        <fullName evidence="1">Uncharacterized protein</fullName>
    </submittedName>
</protein>
<organism evidence="1 2">
    <name type="scientific">Periplaneta americana</name>
    <name type="common">American cockroach</name>
    <name type="synonym">Blatta americana</name>
    <dbReference type="NCBI Taxonomy" id="6978"/>
    <lineage>
        <taxon>Eukaryota</taxon>
        <taxon>Metazoa</taxon>
        <taxon>Ecdysozoa</taxon>
        <taxon>Arthropoda</taxon>
        <taxon>Hexapoda</taxon>
        <taxon>Insecta</taxon>
        <taxon>Pterygota</taxon>
        <taxon>Neoptera</taxon>
        <taxon>Polyneoptera</taxon>
        <taxon>Dictyoptera</taxon>
        <taxon>Blattodea</taxon>
        <taxon>Blattoidea</taxon>
        <taxon>Blattidae</taxon>
        <taxon>Blattinae</taxon>
        <taxon>Periplaneta</taxon>
    </lineage>
</organism>
<name>A0ABQ8S273_PERAM</name>
<sequence>MAGLCEGSNEPPGSLEASKRFPSQAAGVFWARRGGGRVCLGHKTGFSLAYFGALYVCVRERGWAIRESVANPQQLDWRAKQAGSSMTSCLGRALVYDDRELPA</sequence>
<dbReference type="Proteomes" id="UP001148838">
    <property type="component" value="Unassembled WGS sequence"/>
</dbReference>